<comment type="caution">
    <text evidence="1">The sequence shown here is derived from an EMBL/GenBank/DDBJ whole genome shotgun (WGS) entry which is preliminary data.</text>
</comment>
<dbReference type="EMBL" id="JAAMPC010000002">
    <property type="protein sequence ID" value="KAG2327460.1"/>
    <property type="molecule type" value="Genomic_DNA"/>
</dbReference>
<protein>
    <submittedName>
        <fullName evidence="1">Uncharacterized protein</fullName>
    </submittedName>
</protein>
<dbReference type="Proteomes" id="UP000886595">
    <property type="component" value="Unassembled WGS sequence"/>
</dbReference>
<accession>A0A8X8B9W7</accession>
<name>A0A8X8B9W7_BRACI</name>
<organism evidence="1 2">
    <name type="scientific">Brassica carinata</name>
    <name type="common">Ethiopian mustard</name>
    <name type="synonym">Abyssinian cabbage</name>
    <dbReference type="NCBI Taxonomy" id="52824"/>
    <lineage>
        <taxon>Eukaryota</taxon>
        <taxon>Viridiplantae</taxon>
        <taxon>Streptophyta</taxon>
        <taxon>Embryophyta</taxon>
        <taxon>Tracheophyta</taxon>
        <taxon>Spermatophyta</taxon>
        <taxon>Magnoliopsida</taxon>
        <taxon>eudicotyledons</taxon>
        <taxon>Gunneridae</taxon>
        <taxon>Pentapetalae</taxon>
        <taxon>rosids</taxon>
        <taxon>malvids</taxon>
        <taxon>Brassicales</taxon>
        <taxon>Brassicaceae</taxon>
        <taxon>Brassiceae</taxon>
        <taxon>Brassica</taxon>
    </lineage>
</organism>
<evidence type="ECO:0000313" key="1">
    <source>
        <dbReference type="EMBL" id="KAG2327460.1"/>
    </source>
</evidence>
<sequence length="68" mass="7889">MREASSHRQWSIINGAVRHGRRCHKSITSPLRSRRTSDPRGFDVEVRRTYAEPFRNNISGADHHHLSP</sequence>
<evidence type="ECO:0000313" key="2">
    <source>
        <dbReference type="Proteomes" id="UP000886595"/>
    </source>
</evidence>
<gene>
    <name evidence="1" type="ORF">Bca52824_010188</name>
</gene>
<proteinExistence type="predicted"/>
<dbReference type="AlphaFoldDB" id="A0A8X8B9W7"/>
<keyword evidence="2" id="KW-1185">Reference proteome</keyword>
<reference evidence="1 2" key="1">
    <citation type="submission" date="2020-02" db="EMBL/GenBank/DDBJ databases">
        <authorList>
            <person name="Ma Q."/>
            <person name="Huang Y."/>
            <person name="Song X."/>
            <person name="Pei D."/>
        </authorList>
    </citation>
    <scope>NUCLEOTIDE SEQUENCE [LARGE SCALE GENOMIC DNA]</scope>
    <source>
        <strain evidence="1">Sxm20200214</strain>
        <tissue evidence="1">Leaf</tissue>
    </source>
</reference>